<keyword evidence="1 4" id="KW-0808">Transferase</keyword>
<dbReference type="AlphaFoldDB" id="A0A559KC71"/>
<dbReference type="Proteomes" id="UP000317036">
    <property type="component" value="Unassembled WGS sequence"/>
</dbReference>
<comment type="caution">
    <text evidence="4">The sequence shown here is derived from an EMBL/GenBank/DDBJ whole genome shotgun (WGS) entry which is preliminary data.</text>
</comment>
<keyword evidence="2" id="KW-0012">Acyltransferase</keyword>
<dbReference type="InterPro" id="IPR016181">
    <property type="entry name" value="Acyl_CoA_acyltransferase"/>
</dbReference>
<dbReference type="Gene3D" id="3.40.630.30">
    <property type="match status" value="1"/>
</dbReference>
<evidence type="ECO:0000256" key="2">
    <source>
        <dbReference type="ARBA" id="ARBA00023315"/>
    </source>
</evidence>
<proteinExistence type="predicted"/>
<dbReference type="InterPro" id="IPR050680">
    <property type="entry name" value="YpeA/RimI_acetyltransf"/>
</dbReference>
<dbReference type="GO" id="GO:0016747">
    <property type="term" value="F:acyltransferase activity, transferring groups other than amino-acyl groups"/>
    <property type="evidence" value="ECO:0007669"/>
    <property type="project" value="InterPro"/>
</dbReference>
<sequence>METAVRIKRLAECALTEAVEAWNKGFEDYYVKAETNPDAFIARMTMEGLSPTLSLVAYFGSQPVGLLLSGIRTLGGQTVSWNGGTAVAAAFRRHGIAKQLLLEAHRIYREEGVHTATLEAIAQNERAIRLYEQLGYGITDRVAIMESSSPSPWSPCTVGSSAAEAITFTKARPQEVSLLAMYNAGAAWQTQWLSVRDGEAVIARDAQGEPMGYALFRRAFDAVGKHVSTTLFQCETHPQAEDRRGLTELLLNHVFEPGSTVRKRTFNISTAGECAALLQAAGFETMTEQVRMQLVLAEAPSV</sequence>
<evidence type="ECO:0000313" key="5">
    <source>
        <dbReference type="Proteomes" id="UP000317036"/>
    </source>
</evidence>
<dbReference type="RefSeq" id="WP_144846740.1">
    <property type="nucleotide sequence ID" value="NZ_VNJI01000012.1"/>
</dbReference>
<accession>A0A559KC71</accession>
<evidence type="ECO:0000313" key="4">
    <source>
        <dbReference type="EMBL" id="TVY09703.1"/>
    </source>
</evidence>
<reference evidence="4 5" key="1">
    <citation type="submission" date="2019-07" db="EMBL/GenBank/DDBJ databases">
        <authorList>
            <person name="Kim J."/>
        </authorList>
    </citation>
    <scope>NUCLEOTIDE SEQUENCE [LARGE SCALE GENOMIC DNA]</scope>
    <source>
        <strain evidence="4 5">JC52</strain>
    </source>
</reference>
<dbReference type="PROSITE" id="PS51186">
    <property type="entry name" value="GNAT"/>
    <property type="match status" value="1"/>
</dbReference>
<evidence type="ECO:0000256" key="1">
    <source>
        <dbReference type="ARBA" id="ARBA00022679"/>
    </source>
</evidence>
<dbReference type="EMBL" id="VNJI01000012">
    <property type="protein sequence ID" value="TVY09703.1"/>
    <property type="molecule type" value="Genomic_DNA"/>
</dbReference>
<dbReference type="CDD" id="cd04301">
    <property type="entry name" value="NAT_SF"/>
    <property type="match status" value="1"/>
</dbReference>
<evidence type="ECO:0000259" key="3">
    <source>
        <dbReference type="PROSITE" id="PS51186"/>
    </source>
</evidence>
<dbReference type="InterPro" id="IPR000182">
    <property type="entry name" value="GNAT_dom"/>
</dbReference>
<keyword evidence="5" id="KW-1185">Reference proteome</keyword>
<organism evidence="4 5">
    <name type="scientific">Paenibacillus cremeus</name>
    <dbReference type="NCBI Taxonomy" id="2163881"/>
    <lineage>
        <taxon>Bacteria</taxon>
        <taxon>Bacillati</taxon>
        <taxon>Bacillota</taxon>
        <taxon>Bacilli</taxon>
        <taxon>Bacillales</taxon>
        <taxon>Paenibacillaceae</taxon>
        <taxon>Paenibacillus</taxon>
    </lineage>
</organism>
<dbReference type="Pfam" id="PF00583">
    <property type="entry name" value="Acetyltransf_1"/>
    <property type="match status" value="1"/>
</dbReference>
<protein>
    <submittedName>
        <fullName evidence="4">GNAT family N-acetyltransferase</fullName>
    </submittedName>
</protein>
<dbReference type="PANTHER" id="PTHR43420">
    <property type="entry name" value="ACETYLTRANSFERASE"/>
    <property type="match status" value="1"/>
</dbReference>
<dbReference type="SUPFAM" id="SSF55729">
    <property type="entry name" value="Acyl-CoA N-acyltransferases (Nat)"/>
    <property type="match status" value="1"/>
</dbReference>
<gene>
    <name evidence="4" type="ORF">FPZ49_11720</name>
</gene>
<feature type="domain" description="N-acetyltransferase" evidence="3">
    <location>
        <begin position="5"/>
        <end position="173"/>
    </location>
</feature>
<name>A0A559KC71_9BACL</name>
<dbReference type="OrthoDB" id="4228396at2"/>
<dbReference type="PANTHER" id="PTHR43420:SF12">
    <property type="entry name" value="N-ACETYLTRANSFERASE DOMAIN-CONTAINING PROTEIN"/>
    <property type="match status" value="1"/>
</dbReference>